<proteinExistence type="predicted"/>
<dbReference type="InterPro" id="IPR051489">
    <property type="entry name" value="ADAM_Metalloproteinase"/>
</dbReference>
<dbReference type="Proteomes" id="UP000507470">
    <property type="component" value="Unassembled WGS sequence"/>
</dbReference>
<feature type="chain" id="PRO_5026738166" evidence="4">
    <location>
        <begin position="20"/>
        <end position="752"/>
    </location>
</feature>
<name>A0A6J8D909_MYTCO</name>
<dbReference type="InterPro" id="IPR001590">
    <property type="entry name" value="Peptidase_M12B"/>
</dbReference>
<evidence type="ECO:0000256" key="3">
    <source>
        <dbReference type="SAM" id="Phobius"/>
    </source>
</evidence>
<dbReference type="SUPFAM" id="SSF55486">
    <property type="entry name" value="Metalloproteases ('zincins'), catalytic domain"/>
    <property type="match status" value="1"/>
</dbReference>
<dbReference type="GO" id="GO:0004222">
    <property type="term" value="F:metalloendopeptidase activity"/>
    <property type="evidence" value="ECO:0007669"/>
    <property type="project" value="InterPro"/>
</dbReference>
<protein>
    <submittedName>
        <fullName evidence="7">ADAM17</fullName>
        <ecNumber evidence="7">3.4.24.86</ecNumber>
    </submittedName>
</protein>
<dbReference type="PROSITE" id="PS50214">
    <property type="entry name" value="DISINTEGRIN_2"/>
    <property type="match status" value="1"/>
</dbReference>
<evidence type="ECO:0000256" key="2">
    <source>
        <dbReference type="PROSITE-ProRule" id="PRU00276"/>
    </source>
</evidence>
<feature type="signal peptide" evidence="4">
    <location>
        <begin position="1"/>
        <end position="19"/>
    </location>
</feature>
<evidence type="ECO:0000256" key="4">
    <source>
        <dbReference type="SAM" id="SignalP"/>
    </source>
</evidence>
<dbReference type="PROSITE" id="PS50215">
    <property type="entry name" value="ADAM_MEPRO"/>
    <property type="match status" value="1"/>
</dbReference>
<organism evidence="7 8">
    <name type="scientific">Mytilus coruscus</name>
    <name type="common">Sea mussel</name>
    <dbReference type="NCBI Taxonomy" id="42192"/>
    <lineage>
        <taxon>Eukaryota</taxon>
        <taxon>Metazoa</taxon>
        <taxon>Spiralia</taxon>
        <taxon>Lophotrochozoa</taxon>
        <taxon>Mollusca</taxon>
        <taxon>Bivalvia</taxon>
        <taxon>Autobranchia</taxon>
        <taxon>Pteriomorphia</taxon>
        <taxon>Mytilida</taxon>
        <taxon>Mytiloidea</taxon>
        <taxon>Mytilidae</taxon>
        <taxon>Mytilinae</taxon>
        <taxon>Mytilus</taxon>
    </lineage>
</organism>
<dbReference type="PANTHER" id="PTHR45702:SF6">
    <property type="entry name" value="DISINTEGRIN AND METALLOPROTEINASE DOMAIN-CONTAINING PROTEIN 17"/>
    <property type="match status" value="1"/>
</dbReference>
<feature type="transmembrane region" description="Helical" evidence="3">
    <location>
        <begin position="662"/>
        <end position="684"/>
    </location>
</feature>
<keyword evidence="7" id="KW-0378">Hydrolase</keyword>
<accession>A0A6J8D909</accession>
<comment type="caution">
    <text evidence="2">Lacks conserved residue(s) required for the propagation of feature annotation.</text>
</comment>
<dbReference type="Gene3D" id="4.10.70.30">
    <property type="match status" value="1"/>
</dbReference>
<dbReference type="GO" id="GO:0005886">
    <property type="term" value="C:plasma membrane"/>
    <property type="evidence" value="ECO:0007669"/>
    <property type="project" value="TreeGrafter"/>
</dbReference>
<dbReference type="EMBL" id="CACVKT020006859">
    <property type="protein sequence ID" value="CAC5403842.1"/>
    <property type="molecule type" value="Genomic_DNA"/>
</dbReference>
<keyword evidence="3" id="KW-1133">Transmembrane helix</keyword>
<dbReference type="GO" id="GO:0007219">
    <property type="term" value="P:Notch signaling pathway"/>
    <property type="evidence" value="ECO:0007669"/>
    <property type="project" value="TreeGrafter"/>
</dbReference>
<dbReference type="PANTHER" id="PTHR45702">
    <property type="entry name" value="ADAM10/ADAM17 METALLOPEPTIDASE FAMILY MEMBER"/>
    <property type="match status" value="1"/>
</dbReference>
<dbReference type="GO" id="GO:0006509">
    <property type="term" value="P:membrane protein ectodomain proteolysis"/>
    <property type="evidence" value="ECO:0007669"/>
    <property type="project" value="TreeGrafter"/>
</dbReference>
<dbReference type="InterPro" id="IPR036436">
    <property type="entry name" value="Disintegrin_dom_sf"/>
</dbReference>
<reference evidence="7 8" key="1">
    <citation type="submission" date="2020-06" db="EMBL/GenBank/DDBJ databases">
        <authorList>
            <person name="Li R."/>
            <person name="Bekaert M."/>
        </authorList>
    </citation>
    <scope>NUCLEOTIDE SEQUENCE [LARGE SCALE GENOMIC DNA]</scope>
    <source>
        <strain evidence="8">wild</strain>
    </source>
</reference>
<gene>
    <name evidence="7" type="ORF">MCOR_37701</name>
</gene>
<evidence type="ECO:0000256" key="1">
    <source>
        <dbReference type="ARBA" id="ARBA00023157"/>
    </source>
</evidence>
<keyword evidence="3" id="KW-0812">Transmembrane</keyword>
<keyword evidence="1" id="KW-1015">Disulfide bond</keyword>
<evidence type="ECO:0000259" key="6">
    <source>
        <dbReference type="PROSITE" id="PS50215"/>
    </source>
</evidence>
<feature type="domain" description="Peptidase M12B" evidence="6">
    <location>
        <begin position="218"/>
        <end position="467"/>
    </location>
</feature>
<evidence type="ECO:0000313" key="7">
    <source>
        <dbReference type="EMBL" id="CAC5403842.1"/>
    </source>
</evidence>
<dbReference type="InterPro" id="IPR024079">
    <property type="entry name" value="MetalloPept_cat_dom_sf"/>
</dbReference>
<dbReference type="AlphaFoldDB" id="A0A6J8D909"/>
<evidence type="ECO:0000259" key="5">
    <source>
        <dbReference type="PROSITE" id="PS50214"/>
    </source>
</evidence>
<dbReference type="SUPFAM" id="SSF57552">
    <property type="entry name" value="Blood coagulation inhibitor (disintegrin)"/>
    <property type="match status" value="1"/>
</dbReference>
<keyword evidence="8" id="KW-1185">Reference proteome</keyword>
<sequence>MRILIFLWIAFICTTLSTGNVSLKLKYFETLKSSDIRSRVRRSPDPNPASRLHEFWFSSFGRNFHLMLKQSSVVTRKTKVTVITPSGGKVENQLNLQDFFTGTIAGEGDAHVEAHWEDNLLSTSITTADDIYILEPSWRVLGESTNHSLIAYRKSDVKLDELHLGGERVKFCAQDDKYDKSHNRASEYFLQMAALNTQTQTSQSRVKRENIKSFGIKRVCKLFLVADFEFHKNVGDGRAHTTANYIIGTLNKVNEIFRRTKWPDDSSDLFGLGFEIAELQIHQNYTAQKGHYNYGPMKNWTANTLLQASINILITLVVAFSRDEQFRGFCLAHLFTFHKFERGVLGLAYISSHKEKDPGGLCSWDFFHQGHNSMLNTGLSTSKNSKGHRILSLEAALVTSHGHNWGSEHDPDTSDCAPPSERGGHYLMYPYAVTGYDQNNKFFSQCSKQYIFKVLESKGPRCFTESSDVTFCGNGKLEEDEECDAGYYGDNCCDRDCKLKPGAICSGWNYECCVRSTCKIADKNTSCGVENTLDCKGDAVCNGSSLNCPEPRIKNNGRPCIDGGICRDGVCLNFCEIKGKVPCICSPETGYACFKCCKYNTTNSTCQVDERMVELTDGRPCYHGYCESGHCKKQVSDMVQRLFSIIENITADEFVEFMKSNIVGTIIIFSLVLWIPASCTFSYFDRKNDRKLKRMRSRMNNVFILDEDKNKIRHAGNFKLKPAGSIIRQHGIRPLPTIQSFDYMNIERESKV</sequence>
<keyword evidence="4" id="KW-0732">Signal</keyword>
<evidence type="ECO:0000313" key="8">
    <source>
        <dbReference type="Proteomes" id="UP000507470"/>
    </source>
</evidence>
<dbReference type="Gene3D" id="3.40.390.10">
    <property type="entry name" value="Collagenase (Catalytic Domain)"/>
    <property type="match status" value="1"/>
</dbReference>
<dbReference type="EC" id="3.4.24.86" evidence="7"/>
<dbReference type="Pfam" id="PF13688">
    <property type="entry name" value="Reprolysin_5"/>
    <property type="match status" value="1"/>
</dbReference>
<dbReference type="SMART" id="SM00050">
    <property type="entry name" value="DISIN"/>
    <property type="match status" value="1"/>
</dbReference>
<feature type="domain" description="Disintegrin" evidence="5">
    <location>
        <begin position="469"/>
        <end position="556"/>
    </location>
</feature>
<dbReference type="Gene3D" id="4.10.70.10">
    <property type="entry name" value="Disintegrin domain"/>
    <property type="match status" value="1"/>
</dbReference>
<dbReference type="FunFam" id="4.10.70.10:FF:000003">
    <property type="entry name" value="Disintegrin and metalloproteinase domain-containing protein 17"/>
    <property type="match status" value="1"/>
</dbReference>
<dbReference type="OrthoDB" id="2131567at2759"/>
<keyword evidence="3" id="KW-0472">Membrane</keyword>
<dbReference type="InterPro" id="IPR001762">
    <property type="entry name" value="Disintegrin_dom"/>
</dbReference>